<dbReference type="OrthoDB" id="17644at2759"/>
<evidence type="ECO:0000256" key="2">
    <source>
        <dbReference type="ARBA" id="ARBA00005573"/>
    </source>
</evidence>
<proteinExistence type="inferred from homology"/>
<protein>
    <recommendedName>
        <fullName evidence="9">Nuclear pore complex protein Nup85</fullName>
    </recommendedName>
</protein>
<dbReference type="PANTHER" id="PTHR13373">
    <property type="entry name" value="FROUNT PROTEIN-RELATED"/>
    <property type="match status" value="1"/>
</dbReference>
<dbReference type="Proteomes" id="UP000663879">
    <property type="component" value="Unassembled WGS sequence"/>
</dbReference>
<dbReference type="Pfam" id="PF07575">
    <property type="entry name" value="Nucleopor_Nup85"/>
    <property type="match status" value="1"/>
</dbReference>
<dbReference type="GO" id="GO:0006606">
    <property type="term" value="P:protein import into nucleus"/>
    <property type="evidence" value="ECO:0007669"/>
    <property type="project" value="TreeGrafter"/>
</dbReference>
<keyword evidence="5 9" id="KW-0653">Protein transport</keyword>
<evidence type="ECO:0000256" key="5">
    <source>
        <dbReference type="ARBA" id="ARBA00022927"/>
    </source>
</evidence>
<evidence type="ECO:0000256" key="9">
    <source>
        <dbReference type="RuleBase" id="RU365073"/>
    </source>
</evidence>
<dbReference type="GO" id="GO:0031965">
    <property type="term" value="C:nuclear membrane"/>
    <property type="evidence" value="ECO:0007669"/>
    <property type="project" value="UniProtKB-UniRule"/>
</dbReference>
<dbReference type="InterPro" id="IPR011502">
    <property type="entry name" value="Nucleoporin_Nup85"/>
</dbReference>
<dbReference type="AlphaFoldDB" id="A0A813V5Z0"/>
<gene>
    <name evidence="10" type="ORF">OXX778_LOCUS8259</name>
</gene>
<dbReference type="PANTHER" id="PTHR13373:SF21">
    <property type="entry name" value="NUCLEAR PORE COMPLEX PROTEIN NUP85"/>
    <property type="match status" value="1"/>
</dbReference>
<reference evidence="10" key="1">
    <citation type="submission" date="2021-02" db="EMBL/GenBank/DDBJ databases">
        <authorList>
            <person name="Nowell W R."/>
        </authorList>
    </citation>
    <scope>NUCLEOTIDE SEQUENCE</scope>
    <source>
        <strain evidence="10">Ploen Becks lab</strain>
    </source>
</reference>
<comment type="similarity">
    <text evidence="2 9">Belongs to the nucleoporin Nup85 family.</text>
</comment>
<keyword evidence="11" id="KW-1185">Reference proteome</keyword>
<dbReference type="EMBL" id="CAJNOC010001123">
    <property type="protein sequence ID" value="CAF0837173.1"/>
    <property type="molecule type" value="Genomic_DNA"/>
</dbReference>
<keyword evidence="3 9" id="KW-0813">Transport</keyword>
<comment type="subcellular location">
    <subcellularLocation>
        <location evidence="1 9">Nucleus</location>
        <location evidence="1 9">Nuclear pore complex</location>
    </subcellularLocation>
</comment>
<evidence type="ECO:0000256" key="7">
    <source>
        <dbReference type="ARBA" id="ARBA00023132"/>
    </source>
</evidence>
<dbReference type="GO" id="GO:0031080">
    <property type="term" value="C:nuclear pore outer ring"/>
    <property type="evidence" value="ECO:0007669"/>
    <property type="project" value="TreeGrafter"/>
</dbReference>
<evidence type="ECO:0000256" key="1">
    <source>
        <dbReference type="ARBA" id="ARBA00004567"/>
    </source>
</evidence>
<keyword evidence="7 9" id="KW-0906">Nuclear pore complex</keyword>
<keyword evidence="4 9" id="KW-0509">mRNA transport</keyword>
<dbReference type="GO" id="GO:0017056">
    <property type="term" value="F:structural constituent of nuclear pore"/>
    <property type="evidence" value="ECO:0007669"/>
    <property type="project" value="TreeGrafter"/>
</dbReference>
<evidence type="ECO:0000256" key="3">
    <source>
        <dbReference type="ARBA" id="ARBA00022448"/>
    </source>
</evidence>
<keyword evidence="9" id="KW-0472">Membrane</keyword>
<evidence type="ECO:0000256" key="6">
    <source>
        <dbReference type="ARBA" id="ARBA00023010"/>
    </source>
</evidence>
<keyword evidence="8 9" id="KW-0539">Nucleus</keyword>
<dbReference type="GO" id="GO:0006406">
    <property type="term" value="P:mRNA export from nucleus"/>
    <property type="evidence" value="ECO:0007669"/>
    <property type="project" value="TreeGrafter"/>
</dbReference>
<dbReference type="GO" id="GO:0045893">
    <property type="term" value="P:positive regulation of DNA-templated transcription"/>
    <property type="evidence" value="ECO:0007669"/>
    <property type="project" value="TreeGrafter"/>
</dbReference>
<comment type="caution">
    <text evidence="10">The sequence shown here is derived from an EMBL/GenBank/DDBJ whole genome shotgun (WGS) entry which is preliminary data.</text>
</comment>
<evidence type="ECO:0000313" key="11">
    <source>
        <dbReference type="Proteomes" id="UP000663879"/>
    </source>
</evidence>
<evidence type="ECO:0000256" key="4">
    <source>
        <dbReference type="ARBA" id="ARBA00022816"/>
    </source>
</evidence>
<sequence>MNQIPELQNYKIFNDPSWRRVISQFREIFNDLHLNLEKNSIQETIKPENVNLSDLCSEANQKYINIIDNELKLIDSKSENQEHFRLLLKVWKLCQIIFIKSSPSGILLNDLQEWYRSTNNIDPMIQDLFSNYNHNVDNLHTDQNYWLLIIMAVAQGRIDTARHLMSFHPSKNSPVFRSMDEILRTMPNFSSNSHLTLFEFKAKWEYWQKRCIQILTNENFQIEETGSLEIICKLLCADENTFLELKPIFNSWYYMLISYLSYANPSFNISDLHIHLDSGICMKVFENELDEFDAIILKIFDFDVDVIVNDCVRLFSNNFFSAHLLDILFLNGKLQMNKNDLTMFKSDKNSIAIHEEHLIEYAVQILSAAWSNSSLSLNQTAFDYLLKCSNLDRTGLELIETYLEKISLTNLSESNANKVFYLAFQNGLHDLAFSIGRVMQMRAFKRGMYGTALSWNVRIKDCSFGNYLAEKIIEDFFKSKDLKLLELTESLTKEIIYCDRLIFLSKYREFYKLAYYSNKTDMSTKLDNFKQAGTLLLQLLEVQNLIPFKFRKRVLFHIPDLIQENVFNEDQLFAILRIIQNYENKKDFLTKNELKNEQDEIEIDNDDVSEEMKWKFFYEKISQMIAENFVKNKIEL</sequence>
<name>A0A813V5Z0_9BILA</name>
<keyword evidence="6 9" id="KW-0811">Translocation</keyword>
<evidence type="ECO:0000256" key="8">
    <source>
        <dbReference type="ARBA" id="ARBA00023242"/>
    </source>
</evidence>
<comment type="subunit">
    <text evidence="9">Component of the nuclear pore complex (NPC).</text>
</comment>
<accession>A0A813V5Z0</accession>
<comment type="function">
    <text evidence="9">Functions as a component of the nuclear pore complex (NPC).</text>
</comment>
<evidence type="ECO:0000313" key="10">
    <source>
        <dbReference type="EMBL" id="CAF0837173.1"/>
    </source>
</evidence>
<organism evidence="10 11">
    <name type="scientific">Brachionus calyciflorus</name>
    <dbReference type="NCBI Taxonomy" id="104777"/>
    <lineage>
        <taxon>Eukaryota</taxon>
        <taxon>Metazoa</taxon>
        <taxon>Spiralia</taxon>
        <taxon>Gnathifera</taxon>
        <taxon>Rotifera</taxon>
        <taxon>Eurotatoria</taxon>
        <taxon>Monogononta</taxon>
        <taxon>Pseudotrocha</taxon>
        <taxon>Ploima</taxon>
        <taxon>Brachionidae</taxon>
        <taxon>Brachionus</taxon>
    </lineage>
</organism>